<evidence type="ECO:0000256" key="1">
    <source>
        <dbReference type="ARBA" id="ARBA00005947"/>
    </source>
</evidence>
<reference evidence="3 4" key="1">
    <citation type="submission" date="2016-11" db="EMBL/GenBank/DDBJ databases">
        <authorList>
            <person name="Jaros S."/>
            <person name="Januszkiewicz K."/>
            <person name="Wedrychowicz H."/>
        </authorList>
    </citation>
    <scope>NUCLEOTIDE SEQUENCE [LARGE SCALE GENOMIC DNA]</scope>
    <source>
        <strain evidence="3 4">DSM 9705</strain>
    </source>
</reference>
<dbReference type="PANTHER" id="PTHR10625:SF10">
    <property type="entry name" value="HISTONE DEACETYLASE HDAC1"/>
    <property type="match status" value="1"/>
</dbReference>
<dbReference type="InterPro" id="IPR000286">
    <property type="entry name" value="HDACs"/>
</dbReference>
<dbReference type="OrthoDB" id="9808367at2"/>
<dbReference type="RefSeq" id="WP_073376347.1">
    <property type="nucleotide sequence ID" value="NZ_FQXS01000014.1"/>
</dbReference>
<evidence type="ECO:0000313" key="4">
    <source>
        <dbReference type="Proteomes" id="UP000184139"/>
    </source>
</evidence>
<dbReference type="Gene3D" id="3.40.800.20">
    <property type="entry name" value="Histone deacetylase domain"/>
    <property type="match status" value="1"/>
</dbReference>
<dbReference type="PANTHER" id="PTHR10625">
    <property type="entry name" value="HISTONE DEACETYLASE HDAC1-RELATED"/>
    <property type="match status" value="1"/>
</dbReference>
<dbReference type="InterPro" id="IPR037138">
    <property type="entry name" value="His_deacetylse_dom_sf"/>
</dbReference>
<dbReference type="InterPro" id="IPR023696">
    <property type="entry name" value="Ureohydrolase_dom_sf"/>
</dbReference>
<keyword evidence="4" id="KW-1185">Reference proteome</keyword>
<comment type="similarity">
    <text evidence="1">Belongs to the histone deacetylase family.</text>
</comment>
<proteinExistence type="inferred from homology"/>
<dbReference type="EMBL" id="FQXS01000014">
    <property type="protein sequence ID" value="SHH89143.1"/>
    <property type="molecule type" value="Genomic_DNA"/>
</dbReference>
<evidence type="ECO:0000259" key="2">
    <source>
        <dbReference type="Pfam" id="PF00850"/>
    </source>
</evidence>
<dbReference type="GO" id="GO:0004407">
    <property type="term" value="F:histone deacetylase activity"/>
    <property type="evidence" value="ECO:0007669"/>
    <property type="project" value="TreeGrafter"/>
</dbReference>
<dbReference type="STRING" id="1121409.SAMN02745124_02405"/>
<dbReference type="GO" id="GO:0040029">
    <property type="term" value="P:epigenetic regulation of gene expression"/>
    <property type="evidence" value="ECO:0007669"/>
    <property type="project" value="TreeGrafter"/>
</dbReference>
<accession>A0A1M5WQ48</accession>
<dbReference type="Proteomes" id="UP000184139">
    <property type="component" value="Unassembled WGS sequence"/>
</dbReference>
<feature type="domain" description="Histone deacetylase" evidence="2">
    <location>
        <begin position="22"/>
        <end position="308"/>
    </location>
</feature>
<sequence>MNNLGVLLDDRYFQHCINRPTPENPARLRRLFPVVKERYNGSLTMVAPREAHTEDIQRVHSAFYLNQVRNHAARTDPFSYDRDTYLMDRSLETARLAAGGCLELADRIMNTSLHHGFALVRPPGHHAEPGRGMGFCILNNVAITAAYLQRVYGLSRILILDFDVHHGNGTQEVFYDSDQVLFVSLHQRDLFPFSGQAGEIGTDNGRGYTINIPVFSQFGDQEYTYLVGTILNNLCEQYLPQIILVSAGYDGHQADSISSTLLSTHWYHTATTLIKQCARELCDNRLLFILEGGYNPESLEESVLATIDSLLQPKAPRVGILHSDRARALLADHPLNQYWTL</sequence>
<dbReference type="SUPFAM" id="SSF52768">
    <property type="entry name" value="Arginase/deacetylase"/>
    <property type="match status" value="1"/>
</dbReference>
<dbReference type="InterPro" id="IPR023801">
    <property type="entry name" value="His_deacetylse_dom"/>
</dbReference>
<organism evidence="3 4">
    <name type="scientific">Desulfofustis glycolicus DSM 9705</name>
    <dbReference type="NCBI Taxonomy" id="1121409"/>
    <lineage>
        <taxon>Bacteria</taxon>
        <taxon>Pseudomonadati</taxon>
        <taxon>Thermodesulfobacteriota</taxon>
        <taxon>Desulfobulbia</taxon>
        <taxon>Desulfobulbales</taxon>
        <taxon>Desulfocapsaceae</taxon>
        <taxon>Desulfofustis</taxon>
    </lineage>
</organism>
<name>A0A1M5WQ48_9BACT</name>
<dbReference type="AlphaFoldDB" id="A0A1M5WQ48"/>
<protein>
    <submittedName>
        <fullName evidence="3">Acetoin utilization deacetylase AcuC</fullName>
    </submittedName>
</protein>
<gene>
    <name evidence="3" type="ORF">SAMN02745124_02405</name>
</gene>
<evidence type="ECO:0000313" key="3">
    <source>
        <dbReference type="EMBL" id="SHH89143.1"/>
    </source>
</evidence>
<dbReference type="PRINTS" id="PR01270">
    <property type="entry name" value="HDASUPER"/>
</dbReference>
<dbReference type="Pfam" id="PF00850">
    <property type="entry name" value="Hist_deacetyl"/>
    <property type="match status" value="1"/>
</dbReference>
<dbReference type="CDD" id="cd09992">
    <property type="entry name" value="HDAC_classII"/>
    <property type="match status" value="1"/>
</dbReference>